<comment type="caution">
    <text evidence="3">The sequence shown here is derived from an EMBL/GenBank/DDBJ whole genome shotgun (WGS) entry which is preliminary data.</text>
</comment>
<dbReference type="InterPro" id="IPR003731">
    <property type="entry name" value="Di-Nase_FeMo-co_biosynth"/>
</dbReference>
<feature type="domain" description="Dinitrogenase iron-molybdenum cofactor biosynthesis" evidence="2">
    <location>
        <begin position="34"/>
        <end position="124"/>
    </location>
</feature>
<dbReference type="RefSeq" id="WP_132702251.1">
    <property type="nucleotide sequence ID" value="NZ_SLZR01000012.1"/>
</dbReference>
<dbReference type="OrthoDB" id="9797941at2"/>
<protein>
    <submittedName>
        <fullName evidence="3">Nitrogen fixation protein NifX</fullName>
    </submittedName>
</protein>
<evidence type="ECO:0000256" key="1">
    <source>
        <dbReference type="ARBA" id="ARBA00023231"/>
    </source>
</evidence>
<keyword evidence="4" id="KW-1185">Reference proteome</keyword>
<accession>A0A4V2UJE2</accession>
<organism evidence="3 4">
    <name type="scientific">Reinekea marinisedimentorum</name>
    <dbReference type="NCBI Taxonomy" id="230495"/>
    <lineage>
        <taxon>Bacteria</taxon>
        <taxon>Pseudomonadati</taxon>
        <taxon>Pseudomonadota</taxon>
        <taxon>Gammaproteobacteria</taxon>
        <taxon>Oceanospirillales</taxon>
        <taxon>Saccharospirillaceae</taxon>
        <taxon>Reinekea</taxon>
    </lineage>
</organism>
<dbReference type="EMBL" id="SLZR01000012">
    <property type="protein sequence ID" value="TCS39720.1"/>
    <property type="molecule type" value="Genomic_DNA"/>
</dbReference>
<dbReference type="AlphaFoldDB" id="A0A4V2UJE2"/>
<proteinExistence type="predicted"/>
<keyword evidence="1" id="KW-0535">Nitrogen fixation</keyword>
<evidence type="ECO:0000313" key="3">
    <source>
        <dbReference type="EMBL" id="TCS39720.1"/>
    </source>
</evidence>
<sequence>MNIQQPDRSLQLVDAIDETEVSGRIAVATSDRLYVNEHFGTATNFLIFALIKNEWHLQKAIEYPATDRKHSQNKLISRINALAGCNAVYSNAVGPSAVQQLLQKKIQPIIVESDTNIKQLLAAINQDRKTARTGWLSQLNKTKSQLSDKREKMLELLDEDWE</sequence>
<dbReference type="InterPro" id="IPR036105">
    <property type="entry name" value="DiNase_FeMo-co_biosyn_sf"/>
</dbReference>
<evidence type="ECO:0000313" key="4">
    <source>
        <dbReference type="Proteomes" id="UP000295793"/>
    </source>
</evidence>
<dbReference type="PANTHER" id="PTHR33937">
    <property type="entry name" value="IRON-MOLYBDENUM PROTEIN-RELATED-RELATED"/>
    <property type="match status" value="1"/>
</dbReference>
<dbReference type="InterPro" id="IPR051840">
    <property type="entry name" value="NifX/NifY_domain"/>
</dbReference>
<name>A0A4V2UJE2_9GAMM</name>
<reference evidence="3 4" key="1">
    <citation type="submission" date="2019-03" db="EMBL/GenBank/DDBJ databases">
        <title>Genomic Encyclopedia of Archaeal and Bacterial Type Strains, Phase II (KMG-II): from individual species to whole genera.</title>
        <authorList>
            <person name="Goeker M."/>
        </authorList>
    </citation>
    <scope>NUCLEOTIDE SEQUENCE [LARGE SCALE GENOMIC DNA]</scope>
    <source>
        <strain evidence="3 4">DSM 15388</strain>
    </source>
</reference>
<dbReference type="SUPFAM" id="SSF53146">
    <property type="entry name" value="Nitrogenase accessory factor-like"/>
    <property type="match status" value="1"/>
</dbReference>
<gene>
    <name evidence="3" type="ORF">BCF53_1125</name>
</gene>
<dbReference type="Pfam" id="PF02579">
    <property type="entry name" value="Nitro_FeMo-Co"/>
    <property type="match status" value="1"/>
</dbReference>
<dbReference type="Proteomes" id="UP000295793">
    <property type="component" value="Unassembled WGS sequence"/>
</dbReference>
<evidence type="ECO:0000259" key="2">
    <source>
        <dbReference type="Pfam" id="PF02579"/>
    </source>
</evidence>
<dbReference type="PANTHER" id="PTHR33937:SF1">
    <property type="entry name" value="IRON-MOLIBDENUM COFACTOR PROCESSING PROTEIN"/>
    <property type="match status" value="1"/>
</dbReference>
<dbReference type="Gene3D" id="3.30.420.130">
    <property type="entry name" value="Dinitrogenase iron-molybdenum cofactor biosynthesis domain"/>
    <property type="match status" value="1"/>
</dbReference>